<keyword evidence="1" id="KW-0472">Membrane</keyword>
<protein>
    <recommendedName>
        <fullName evidence="2">DUF6533 domain-containing protein</fullName>
    </recommendedName>
</protein>
<dbReference type="Pfam" id="PF20151">
    <property type="entry name" value="DUF6533"/>
    <property type="match status" value="1"/>
</dbReference>
<feature type="transmembrane region" description="Helical" evidence="1">
    <location>
        <begin position="70"/>
        <end position="92"/>
    </location>
</feature>
<feature type="transmembrane region" description="Helical" evidence="1">
    <location>
        <begin position="32"/>
        <end position="50"/>
    </location>
</feature>
<evidence type="ECO:0000256" key="1">
    <source>
        <dbReference type="SAM" id="Phobius"/>
    </source>
</evidence>
<comment type="caution">
    <text evidence="3">The sequence shown here is derived from an EMBL/GenBank/DDBJ whole genome shotgun (WGS) entry which is preliminary data.</text>
</comment>
<evidence type="ECO:0000313" key="3">
    <source>
        <dbReference type="EMBL" id="TFY68485.1"/>
    </source>
</evidence>
<accession>A0A4Y9Z1I4</accession>
<keyword evidence="4" id="KW-1185">Reference proteome</keyword>
<feature type="transmembrane region" description="Helical" evidence="1">
    <location>
        <begin position="104"/>
        <end position="125"/>
    </location>
</feature>
<evidence type="ECO:0000259" key="2">
    <source>
        <dbReference type="Pfam" id="PF20151"/>
    </source>
</evidence>
<dbReference type="InterPro" id="IPR045340">
    <property type="entry name" value="DUF6533"/>
</dbReference>
<dbReference type="Proteomes" id="UP000298327">
    <property type="component" value="Unassembled WGS sequence"/>
</dbReference>
<organism evidence="3 4">
    <name type="scientific">Dentipellis fragilis</name>
    <dbReference type="NCBI Taxonomy" id="205917"/>
    <lineage>
        <taxon>Eukaryota</taxon>
        <taxon>Fungi</taxon>
        <taxon>Dikarya</taxon>
        <taxon>Basidiomycota</taxon>
        <taxon>Agaricomycotina</taxon>
        <taxon>Agaricomycetes</taxon>
        <taxon>Russulales</taxon>
        <taxon>Hericiaceae</taxon>
        <taxon>Dentipellis</taxon>
    </lineage>
</organism>
<sequence>MDAMNATAAAAAAQAEIEYALHVLPGVRGEQYLTAVGVVALLWDHIITFPTELRLVWTRPFTGPKAVFLFLRYVVSGSQIVIAYVLLIMRLYALWDHRKRILQALIGGFILTYAASIVLVLYSVVKMLGASYFALLLRLG</sequence>
<keyword evidence="1" id="KW-0812">Transmembrane</keyword>
<feature type="domain" description="DUF6533" evidence="2">
    <location>
        <begin position="32"/>
        <end position="75"/>
    </location>
</feature>
<name>A0A4Y9Z1I4_9AGAM</name>
<evidence type="ECO:0000313" key="4">
    <source>
        <dbReference type="Proteomes" id="UP000298327"/>
    </source>
</evidence>
<dbReference type="OrthoDB" id="3251775at2759"/>
<dbReference type="EMBL" id="SEOQ01000160">
    <property type="protein sequence ID" value="TFY68485.1"/>
    <property type="molecule type" value="Genomic_DNA"/>
</dbReference>
<keyword evidence="1" id="KW-1133">Transmembrane helix</keyword>
<proteinExistence type="predicted"/>
<gene>
    <name evidence="3" type="ORF">EVG20_g3539</name>
</gene>
<reference evidence="3 4" key="1">
    <citation type="submission" date="2019-02" db="EMBL/GenBank/DDBJ databases">
        <title>Genome sequencing of the rare red list fungi Dentipellis fragilis.</title>
        <authorList>
            <person name="Buettner E."/>
            <person name="Kellner H."/>
        </authorList>
    </citation>
    <scope>NUCLEOTIDE SEQUENCE [LARGE SCALE GENOMIC DNA]</scope>
    <source>
        <strain evidence="3 4">DSM 105465</strain>
    </source>
</reference>
<dbReference type="AlphaFoldDB" id="A0A4Y9Z1I4"/>